<evidence type="ECO:0000313" key="2">
    <source>
        <dbReference type="Ensembl" id="ENSENLP00000032429.1"/>
    </source>
</evidence>
<evidence type="ECO:0000259" key="1">
    <source>
        <dbReference type="Pfam" id="PF14748"/>
    </source>
</evidence>
<dbReference type="SUPFAM" id="SSF48179">
    <property type="entry name" value="6-phosphogluconate dehydrogenase C-terminal domain-like"/>
    <property type="match status" value="1"/>
</dbReference>
<keyword evidence="3" id="KW-1185">Reference proteome</keyword>
<reference evidence="2" key="2">
    <citation type="submission" date="2025-08" db="UniProtKB">
        <authorList>
            <consortium name="Ensembl"/>
        </authorList>
    </citation>
    <scope>IDENTIFICATION</scope>
</reference>
<dbReference type="InterPro" id="IPR029036">
    <property type="entry name" value="P5CR_dimer"/>
</dbReference>
<protein>
    <submittedName>
        <fullName evidence="2">Pyrroline-5-carboxylate reductase 1a</fullName>
    </submittedName>
</protein>
<dbReference type="UniPathway" id="UPA00098">
    <property type="reaction ID" value="UER00361"/>
</dbReference>
<reference evidence="2" key="3">
    <citation type="submission" date="2025-09" db="UniProtKB">
        <authorList>
            <consortium name="Ensembl"/>
        </authorList>
    </citation>
    <scope>IDENTIFICATION</scope>
</reference>
<dbReference type="GO" id="GO:0004735">
    <property type="term" value="F:pyrroline-5-carboxylate reductase activity"/>
    <property type="evidence" value="ECO:0007669"/>
    <property type="project" value="TreeGrafter"/>
</dbReference>
<evidence type="ECO:0000313" key="3">
    <source>
        <dbReference type="Proteomes" id="UP000472264"/>
    </source>
</evidence>
<feature type="domain" description="Pyrroline-5-carboxylate reductase dimerisation" evidence="1">
    <location>
        <begin position="81"/>
        <end position="134"/>
    </location>
</feature>
<name>A0A665VL32_ECHNA</name>
<dbReference type="Proteomes" id="UP000472264">
    <property type="component" value="Chromosome 8"/>
</dbReference>
<accession>A0A665VL32</accession>
<organism evidence="2 3">
    <name type="scientific">Echeneis naucrates</name>
    <name type="common">Live sharksucker</name>
    <dbReference type="NCBI Taxonomy" id="173247"/>
    <lineage>
        <taxon>Eukaryota</taxon>
        <taxon>Metazoa</taxon>
        <taxon>Chordata</taxon>
        <taxon>Craniata</taxon>
        <taxon>Vertebrata</taxon>
        <taxon>Euteleostomi</taxon>
        <taxon>Actinopterygii</taxon>
        <taxon>Neopterygii</taxon>
        <taxon>Teleostei</taxon>
        <taxon>Neoteleostei</taxon>
        <taxon>Acanthomorphata</taxon>
        <taxon>Carangaria</taxon>
        <taxon>Carangiformes</taxon>
        <taxon>Echeneidae</taxon>
        <taxon>Echeneis</taxon>
    </lineage>
</organism>
<dbReference type="Gene3D" id="1.10.3730.10">
    <property type="entry name" value="ProC C-terminal domain-like"/>
    <property type="match status" value="1"/>
</dbReference>
<proteinExistence type="predicted"/>
<sequence length="216" mass="23633">WGGPLSGLAWSPVCNVSFVQKFGVNSAASNIETVNKSGILFQAVKLQINLFVPDEIGSDIYDHRLIVSCSVGVNINYIEKASVFTTVDALTDGGVKMGIHRRLAVCLGTQALPGAIRMLLDPERLKDNVCSPGGGSLFCSLLINAVEAFCVWTRELKFLDDQEKIFSPVIKKTTKLSAATARGDHSSCWSQTPSSFMNRNPRIKKTLFVRQRHCSL</sequence>
<dbReference type="Ensembl" id="ENSENLT00000033349.1">
    <property type="protein sequence ID" value="ENSENLP00000032429.1"/>
    <property type="gene ID" value="ENSENLG00000014316.1"/>
</dbReference>
<dbReference type="GO" id="GO:0055129">
    <property type="term" value="P:L-proline biosynthetic process"/>
    <property type="evidence" value="ECO:0007669"/>
    <property type="project" value="UniProtKB-UniPathway"/>
</dbReference>
<dbReference type="PANTHER" id="PTHR11645">
    <property type="entry name" value="PYRROLINE-5-CARBOXYLATE REDUCTASE"/>
    <property type="match status" value="1"/>
</dbReference>
<dbReference type="Pfam" id="PF14748">
    <property type="entry name" value="P5CR_dimer"/>
    <property type="match status" value="1"/>
</dbReference>
<dbReference type="AlphaFoldDB" id="A0A665VL32"/>
<reference evidence="2" key="1">
    <citation type="submission" date="2021-04" db="EMBL/GenBank/DDBJ databases">
        <authorList>
            <consortium name="Wellcome Sanger Institute Data Sharing"/>
        </authorList>
    </citation>
    <scope>NUCLEOTIDE SEQUENCE [LARGE SCALE GENOMIC DNA]</scope>
</reference>
<dbReference type="InterPro" id="IPR008927">
    <property type="entry name" value="6-PGluconate_DH-like_C_sf"/>
</dbReference>
<dbReference type="PANTHER" id="PTHR11645:SF63">
    <property type="entry name" value="PYRROLINE-5-CARBOXYLATE REDUCTASE"/>
    <property type="match status" value="1"/>
</dbReference>